<gene>
    <name evidence="2" type="primary">aguA_1</name>
    <name evidence="2" type="ORF">Poly41_09950</name>
</gene>
<dbReference type="EMBL" id="SJPV01000001">
    <property type="protein sequence ID" value="TWU42695.1"/>
    <property type="molecule type" value="Genomic_DNA"/>
</dbReference>
<dbReference type="InterPro" id="IPR019734">
    <property type="entry name" value="TPR_rpt"/>
</dbReference>
<dbReference type="OrthoDB" id="255369at2"/>
<keyword evidence="3" id="KW-1185">Reference proteome</keyword>
<organism evidence="2 3">
    <name type="scientific">Novipirellula artificiosorum</name>
    <dbReference type="NCBI Taxonomy" id="2528016"/>
    <lineage>
        <taxon>Bacteria</taxon>
        <taxon>Pseudomonadati</taxon>
        <taxon>Planctomycetota</taxon>
        <taxon>Planctomycetia</taxon>
        <taxon>Pirellulales</taxon>
        <taxon>Pirellulaceae</taxon>
        <taxon>Novipirellula</taxon>
    </lineage>
</organism>
<dbReference type="EC" id="3.5.3.12" evidence="2"/>
<dbReference type="Gene3D" id="3.75.10.10">
    <property type="entry name" value="L-arginine/glycine Amidinotransferase, Chain A"/>
    <property type="match status" value="1"/>
</dbReference>
<proteinExistence type="predicted"/>
<dbReference type="GO" id="GO:0004668">
    <property type="term" value="F:protein-arginine deiminase activity"/>
    <property type="evidence" value="ECO:0007669"/>
    <property type="project" value="InterPro"/>
</dbReference>
<dbReference type="InterPro" id="IPR007466">
    <property type="entry name" value="Peptidyl-Arg-deiminase_porph"/>
</dbReference>
<evidence type="ECO:0000313" key="3">
    <source>
        <dbReference type="Proteomes" id="UP000319143"/>
    </source>
</evidence>
<dbReference type="GO" id="GO:0009446">
    <property type="term" value="P:putrescine biosynthetic process"/>
    <property type="evidence" value="ECO:0007669"/>
    <property type="project" value="InterPro"/>
</dbReference>
<dbReference type="Pfam" id="PF04371">
    <property type="entry name" value="PAD_porph"/>
    <property type="match status" value="1"/>
</dbReference>
<reference evidence="2 3" key="1">
    <citation type="submission" date="2019-02" db="EMBL/GenBank/DDBJ databases">
        <title>Deep-cultivation of Planctomycetes and their phenomic and genomic characterization uncovers novel biology.</title>
        <authorList>
            <person name="Wiegand S."/>
            <person name="Jogler M."/>
            <person name="Boedeker C."/>
            <person name="Pinto D."/>
            <person name="Vollmers J."/>
            <person name="Rivas-Marin E."/>
            <person name="Kohn T."/>
            <person name="Peeters S.H."/>
            <person name="Heuer A."/>
            <person name="Rast P."/>
            <person name="Oberbeckmann S."/>
            <person name="Bunk B."/>
            <person name="Jeske O."/>
            <person name="Meyerdierks A."/>
            <person name="Storesund J.E."/>
            <person name="Kallscheuer N."/>
            <person name="Luecker S."/>
            <person name="Lage O.M."/>
            <person name="Pohl T."/>
            <person name="Merkel B.J."/>
            <person name="Hornburger P."/>
            <person name="Mueller R.-W."/>
            <person name="Bruemmer F."/>
            <person name="Labrenz M."/>
            <person name="Spormann A.M."/>
            <person name="Op Den Camp H."/>
            <person name="Overmann J."/>
            <person name="Amann R."/>
            <person name="Jetten M.S.M."/>
            <person name="Mascher T."/>
            <person name="Medema M.H."/>
            <person name="Devos D.P."/>
            <person name="Kaster A.-K."/>
            <person name="Ovreas L."/>
            <person name="Rohde M."/>
            <person name="Galperin M.Y."/>
            <person name="Jogler C."/>
        </authorList>
    </citation>
    <scope>NUCLEOTIDE SEQUENCE [LARGE SCALE GENOMIC DNA]</scope>
    <source>
        <strain evidence="2 3">Poly41</strain>
    </source>
</reference>
<evidence type="ECO:0000313" key="2">
    <source>
        <dbReference type="EMBL" id="TWU42695.1"/>
    </source>
</evidence>
<dbReference type="GO" id="GO:0047632">
    <property type="term" value="F:agmatine deiminase activity"/>
    <property type="evidence" value="ECO:0007669"/>
    <property type="project" value="UniProtKB-EC"/>
</dbReference>
<dbReference type="PANTHER" id="PTHR31377">
    <property type="entry name" value="AGMATINE DEIMINASE-RELATED"/>
    <property type="match status" value="1"/>
</dbReference>
<dbReference type="InterPro" id="IPR011990">
    <property type="entry name" value="TPR-like_helical_dom_sf"/>
</dbReference>
<name>A0A5C6E1U6_9BACT</name>
<dbReference type="SUPFAM" id="SSF55909">
    <property type="entry name" value="Pentein"/>
    <property type="match status" value="1"/>
</dbReference>
<keyword evidence="1 2" id="KW-0378">Hydrolase</keyword>
<dbReference type="RefSeq" id="WP_146524699.1">
    <property type="nucleotide sequence ID" value="NZ_SJPV01000001.1"/>
</dbReference>
<comment type="caution">
    <text evidence="2">The sequence shown here is derived from an EMBL/GenBank/DDBJ whole genome shotgun (WGS) entry which is preliminary data.</text>
</comment>
<dbReference type="Gene3D" id="1.25.40.10">
    <property type="entry name" value="Tetratricopeptide repeat domain"/>
    <property type="match status" value="1"/>
</dbReference>
<sequence>MLAAGYTAVLLAEANHNYAQSQLDLSQSQTDLGEADLFLSMSLDELDSLQREFLTKTARRIQPSDDYSLVRNDLKQLLLRWLHNRRNQNHFPIQQATANFRLGQLHGLEGNNREAVRCLTQAVSIASQNDDKRLAAFAKNTLASVLTLIDADKQALDLLLENASFYRESPEQIALALTMRNLGVLQQRMGEGGISELRESVKILKKETSSGPLSITHELMIDTLTLLAEGLYLQRNFDEAKAVCEESRRQLDRMLTDAENYNVSDDTASSTIRYRNAMEYVDHNLLAIEAQNADVWRWIPLIDMATEMIQPEPDLKIKAVAEFDSQSAVVLAWGSYQWAHETVLEIARATHQRWRIDLLTDNDESLEEAIEAFRIAKIPTERIRFGVCEFEVPWFRDFGPIVAKSAAGNSVWFDSHQVRFDNFQRSVNDSLPRLLSTRWNARMIKTPLHIEGGAMLSNGQGFTICSTSLIEDNLGYGFDLAAIQSGLKYVTGATAIMPVEPLMGELTGHIDLFMTFTDPTTLVLSDLRDDSDPNGQMLNALATQISSLEANGHPLKLARVPMPAIKDGLARSYTNVIFANGVLLVPSYQGVAPAIEQEVKSVYEALLPDWEIKFIDCTQLATKGGSLHCLASNLGPTPYLPLGQFRQVNRSAIDP</sequence>
<dbReference type="SMART" id="SM00028">
    <property type="entry name" value="TPR"/>
    <property type="match status" value="2"/>
</dbReference>
<dbReference type="Proteomes" id="UP000319143">
    <property type="component" value="Unassembled WGS sequence"/>
</dbReference>
<accession>A0A5C6E1U6</accession>
<evidence type="ECO:0000256" key="1">
    <source>
        <dbReference type="ARBA" id="ARBA00022801"/>
    </source>
</evidence>
<dbReference type="PANTHER" id="PTHR31377:SF0">
    <property type="entry name" value="AGMATINE DEIMINASE-RELATED"/>
    <property type="match status" value="1"/>
</dbReference>
<protein>
    <submittedName>
        <fullName evidence="2">Agmatine deiminase</fullName>
        <ecNumber evidence="2">3.5.3.12</ecNumber>
    </submittedName>
</protein>
<dbReference type="SUPFAM" id="SSF48452">
    <property type="entry name" value="TPR-like"/>
    <property type="match status" value="1"/>
</dbReference>
<dbReference type="AlphaFoldDB" id="A0A5C6E1U6"/>